<dbReference type="Proteomes" id="UP000192578">
    <property type="component" value="Unassembled WGS sequence"/>
</dbReference>
<evidence type="ECO:0000313" key="2">
    <source>
        <dbReference type="Proteomes" id="UP000192578"/>
    </source>
</evidence>
<organism evidence="1 2">
    <name type="scientific">Hypsibius exemplaris</name>
    <name type="common">Freshwater tardigrade</name>
    <dbReference type="NCBI Taxonomy" id="2072580"/>
    <lineage>
        <taxon>Eukaryota</taxon>
        <taxon>Metazoa</taxon>
        <taxon>Ecdysozoa</taxon>
        <taxon>Tardigrada</taxon>
        <taxon>Eutardigrada</taxon>
        <taxon>Parachela</taxon>
        <taxon>Hypsibioidea</taxon>
        <taxon>Hypsibiidae</taxon>
        <taxon>Hypsibius</taxon>
    </lineage>
</organism>
<comment type="caution">
    <text evidence="1">The sequence shown here is derived from an EMBL/GenBank/DDBJ whole genome shotgun (WGS) entry which is preliminary data.</text>
</comment>
<dbReference type="EMBL" id="MTYJ01000799">
    <property type="protein sequence ID" value="OWA55446.1"/>
    <property type="molecule type" value="Genomic_DNA"/>
</dbReference>
<accession>A0A9X6RQ43</accession>
<dbReference type="AlphaFoldDB" id="A0A9X6RQ43"/>
<sequence length="96" mass="10966">MLINLNFRRRCIPDERWSNKANLFCPPADVCVVEVAVQSISNFTHSYLYMSIINANGEMKKPGFFLPAGIHRRIRTNCHRPDEESADIIPCGCLEI</sequence>
<keyword evidence="2" id="KW-1185">Reference proteome</keyword>
<evidence type="ECO:0000313" key="1">
    <source>
        <dbReference type="EMBL" id="OWA55446.1"/>
    </source>
</evidence>
<gene>
    <name evidence="1" type="ORF">BV898_19833</name>
</gene>
<protein>
    <submittedName>
        <fullName evidence="1">Uncharacterized protein</fullName>
    </submittedName>
</protein>
<reference evidence="2" key="1">
    <citation type="submission" date="2017-01" db="EMBL/GenBank/DDBJ databases">
        <title>Comparative genomics of anhydrobiosis in the tardigrade Hypsibius dujardini.</title>
        <authorList>
            <person name="Yoshida Y."/>
            <person name="Koutsovoulos G."/>
            <person name="Laetsch D."/>
            <person name="Stevens L."/>
            <person name="Kumar S."/>
            <person name="Horikawa D."/>
            <person name="Ishino K."/>
            <person name="Komine S."/>
            <person name="Tomita M."/>
            <person name="Blaxter M."/>
            <person name="Arakawa K."/>
        </authorList>
    </citation>
    <scope>NUCLEOTIDE SEQUENCE [LARGE SCALE GENOMIC DNA]</scope>
    <source>
        <strain evidence="2">Z151</strain>
    </source>
</reference>
<proteinExistence type="predicted"/>
<name>A0A9X6RQ43_HYPEX</name>